<dbReference type="Gene3D" id="3.30.590.20">
    <property type="match status" value="1"/>
</dbReference>
<dbReference type="GO" id="GO:0004357">
    <property type="term" value="F:glutamate-cysteine ligase activity"/>
    <property type="evidence" value="ECO:0007669"/>
    <property type="project" value="UniProtKB-UniRule"/>
</dbReference>
<dbReference type="Pfam" id="PF18419">
    <property type="entry name" value="ATP-grasp_6"/>
    <property type="match status" value="1"/>
</dbReference>
<comment type="catalytic activity">
    <reaction evidence="13">
        <text>gamma-L-glutamyl-L-cysteine + glycine + ATP = glutathione + ADP + phosphate + H(+)</text>
        <dbReference type="Rhea" id="RHEA:13557"/>
        <dbReference type="ChEBI" id="CHEBI:15378"/>
        <dbReference type="ChEBI" id="CHEBI:30616"/>
        <dbReference type="ChEBI" id="CHEBI:43474"/>
        <dbReference type="ChEBI" id="CHEBI:57305"/>
        <dbReference type="ChEBI" id="CHEBI:57925"/>
        <dbReference type="ChEBI" id="CHEBI:58173"/>
        <dbReference type="ChEBI" id="CHEBI:456216"/>
        <dbReference type="EC" id="6.3.2.3"/>
    </reaction>
</comment>
<dbReference type="AlphaFoldDB" id="A0A931ASM9"/>
<dbReference type="NCBIfam" id="NF002688">
    <property type="entry name" value="PRK02471.1"/>
    <property type="match status" value="1"/>
</dbReference>
<dbReference type="EC" id="6.3.2.2" evidence="13"/>
<sequence>MMNFKQLLRHPSSRLFIDQARFGVEREGQRVNLIGELTRTNHPAIFGDRTFHPYIQTDFSETQIELITQVTDSIQELFQYMAAIYDVASRSLPNDEMIWPLSMPPALPEKDEEIMIAKLANFEDVLYRCYLAKEYGKRKQMVSGIHFNFEFGDDLIQSLFVQQTEFADFTTFKTELYLKTARNFLRYRWLITYFYGASPLSEANYFTDRPAPNEPVRSIRNSSYGYTNHPNVKVSYASMAQYLTDIEQMVEEGKLSEEKEFYTPLRFRGGKRVADLAKTGVRYIELRNIDLNPYARLGIDQEQVRFLQLFLTYMLWVEEDDEVDQWVEEGTKRNEKVSLEHPLSQTEFAKEGYCLLTDMKKMVLELEQTEAVPLIEKMLEKLEQPNETLAGKIYQDAQKESQHDFATVLGKKYYQNTHERPYQLAGFRNMELSTQIFLFDAIQQGIEVKVLDESDQFLRLQHQDHIEYVKNANMTSKDSYIVPLIMENKTVTKKILEEAGFRVPNGAEFTTLEEAVNAYPKFAHQVFVIKPKSTNYGLGITIFKEGADLADYQAGLSLAFKEDHSILVEEFISGTEYRFFVIDGKVKAIMLRKPANVVGDGKQTVAELVAEKNLDPLRGKNHRAPLELIQLGDLEQLMLKEQGLTVSSVPEKGQIVYLRENSNISTGGDSIDVTEEFSESYKQIAVSAVEALGAKISGIDLIIPDKEADPNETPTAYGIIEANFNPAMHMHVYPFAGKGRRLTMDVLNLLYPELHIIEAETEVFNAEK</sequence>
<evidence type="ECO:0000256" key="12">
    <source>
        <dbReference type="ARBA" id="ARBA00048819"/>
    </source>
</evidence>
<dbReference type="Pfam" id="PF04262">
    <property type="entry name" value="Glu_cys_ligase"/>
    <property type="match status" value="1"/>
</dbReference>
<dbReference type="Proteomes" id="UP000637757">
    <property type="component" value="Unassembled WGS sequence"/>
</dbReference>
<name>A0A931ASM9_9ENTE</name>
<dbReference type="GO" id="GO:0005524">
    <property type="term" value="F:ATP binding"/>
    <property type="evidence" value="ECO:0007669"/>
    <property type="project" value="UniProtKB-UniRule"/>
</dbReference>
<evidence type="ECO:0000256" key="2">
    <source>
        <dbReference type="ARBA" id="ARBA00001946"/>
    </source>
</evidence>
<keyword evidence="11 13" id="KW-0511">Multifunctional enzyme</keyword>
<evidence type="ECO:0000256" key="3">
    <source>
        <dbReference type="ARBA" id="ARBA00005006"/>
    </source>
</evidence>
<evidence type="ECO:0000256" key="10">
    <source>
        <dbReference type="ARBA" id="ARBA00023211"/>
    </source>
</evidence>
<comment type="cofactor">
    <cofactor evidence="2">
        <name>Mg(2+)</name>
        <dbReference type="ChEBI" id="CHEBI:18420"/>
    </cofactor>
</comment>
<evidence type="ECO:0000256" key="4">
    <source>
        <dbReference type="ARBA" id="ARBA00022598"/>
    </source>
</evidence>
<dbReference type="InterPro" id="IPR007370">
    <property type="entry name" value="Glu_cys_ligase"/>
</dbReference>
<keyword evidence="5 13" id="KW-0317">Glutathione biosynthesis</keyword>
<evidence type="ECO:0000256" key="1">
    <source>
        <dbReference type="ARBA" id="ARBA00001936"/>
    </source>
</evidence>
<evidence type="ECO:0000256" key="13">
    <source>
        <dbReference type="HAMAP-Rule" id="MF_00782"/>
    </source>
</evidence>
<comment type="subunit">
    <text evidence="13">Monomer.</text>
</comment>
<comment type="pathway">
    <text evidence="3 13">Sulfur metabolism; glutathione biosynthesis; glutathione from L-cysteine and L-glutamate: step 1/2.</text>
</comment>
<dbReference type="InterPro" id="IPR006335">
    <property type="entry name" value="Glut_biosynth"/>
</dbReference>
<evidence type="ECO:0000256" key="8">
    <source>
        <dbReference type="ARBA" id="ARBA00022840"/>
    </source>
</evidence>
<keyword evidence="9" id="KW-0460">Magnesium</keyword>
<evidence type="ECO:0000256" key="5">
    <source>
        <dbReference type="ARBA" id="ARBA00022684"/>
    </source>
</evidence>
<evidence type="ECO:0000313" key="16">
    <source>
        <dbReference type="Proteomes" id="UP000637757"/>
    </source>
</evidence>
<dbReference type="Gene3D" id="3.30.470.20">
    <property type="entry name" value="ATP-grasp fold, B domain"/>
    <property type="match status" value="2"/>
</dbReference>
<dbReference type="GO" id="GO:0005829">
    <property type="term" value="C:cytosol"/>
    <property type="evidence" value="ECO:0007669"/>
    <property type="project" value="TreeGrafter"/>
</dbReference>
<dbReference type="InterPro" id="IPR011761">
    <property type="entry name" value="ATP-grasp"/>
</dbReference>
<evidence type="ECO:0000256" key="6">
    <source>
        <dbReference type="ARBA" id="ARBA00022723"/>
    </source>
</evidence>
<keyword evidence="7 13" id="KW-0547">Nucleotide-binding</keyword>
<dbReference type="EC" id="6.3.2.3" evidence="13"/>
<feature type="domain" description="ATP-grasp" evidence="14">
    <location>
        <begin position="493"/>
        <end position="751"/>
    </location>
</feature>
<keyword evidence="16" id="KW-1185">Reference proteome</keyword>
<dbReference type="InterPro" id="IPR014746">
    <property type="entry name" value="Gln_synth/guanido_kin_cat_dom"/>
</dbReference>
<comment type="function">
    <text evidence="13">Synthesizes glutathione from L-glutamate and L-cysteine via gamma-L-glutamyl-L-cysteine.</text>
</comment>
<dbReference type="EMBL" id="JADAKE010000002">
    <property type="protein sequence ID" value="MBF8807112.1"/>
    <property type="molecule type" value="Genomic_DNA"/>
</dbReference>
<keyword evidence="10" id="KW-0464">Manganese</keyword>
<dbReference type="InterPro" id="IPR003806">
    <property type="entry name" value="ATP-grasp_PylC-type"/>
</dbReference>
<evidence type="ECO:0000256" key="7">
    <source>
        <dbReference type="ARBA" id="ARBA00022741"/>
    </source>
</evidence>
<dbReference type="GO" id="GO:0046872">
    <property type="term" value="F:metal ion binding"/>
    <property type="evidence" value="ECO:0007669"/>
    <property type="project" value="UniProtKB-KW"/>
</dbReference>
<accession>A0A931ASM9</accession>
<evidence type="ECO:0000259" key="14">
    <source>
        <dbReference type="PROSITE" id="PS50975"/>
    </source>
</evidence>
<organism evidence="15 16">
    <name type="scientific">Enterococcus lacertideformus</name>
    <dbReference type="NCBI Taxonomy" id="2771493"/>
    <lineage>
        <taxon>Bacteria</taxon>
        <taxon>Bacillati</taxon>
        <taxon>Bacillota</taxon>
        <taxon>Bacilli</taxon>
        <taxon>Lactobacillales</taxon>
        <taxon>Enterococcaceae</taxon>
        <taxon>Enterococcus</taxon>
    </lineage>
</organism>
<dbReference type="NCBIfam" id="TIGR01435">
    <property type="entry name" value="glu_cys_lig_rel"/>
    <property type="match status" value="1"/>
</dbReference>
<reference evidence="15" key="1">
    <citation type="submission" date="2020-09" db="EMBL/GenBank/DDBJ databases">
        <title>Genomic insights into the novelty and pathogenicity of a unique biofilm-forming Enterococcus sp. bacteria (Enterococcus lacertideformus) identified in reptiles.</title>
        <authorList>
            <person name="Agius J.E."/>
            <person name="Phalen D.N."/>
            <person name="Rose K."/>
            <person name="Eden J.-S."/>
        </authorList>
    </citation>
    <scope>NUCLEOTIDE SEQUENCE</scope>
    <source>
        <strain evidence="15">PHRS 0518</strain>
    </source>
</reference>
<keyword evidence="6" id="KW-0479">Metal-binding</keyword>
<dbReference type="PANTHER" id="PTHR38761:SF1">
    <property type="entry name" value="GLUTAMATE--CYSTEINE LIGASE"/>
    <property type="match status" value="1"/>
</dbReference>
<dbReference type="PROSITE" id="PS50975">
    <property type="entry name" value="ATP_GRASP"/>
    <property type="match status" value="1"/>
</dbReference>
<dbReference type="SUPFAM" id="SSF56059">
    <property type="entry name" value="Glutathione synthetase ATP-binding domain-like"/>
    <property type="match status" value="1"/>
</dbReference>
<feature type="region of interest" description="Glutamate--cysteine ligase" evidence="13">
    <location>
        <begin position="1"/>
        <end position="338"/>
    </location>
</feature>
<dbReference type="HAMAP" id="MF_00782">
    <property type="entry name" value="Glut_biosynth"/>
    <property type="match status" value="1"/>
</dbReference>
<evidence type="ECO:0000256" key="11">
    <source>
        <dbReference type="ARBA" id="ARBA00023268"/>
    </source>
</evidence>
<proteinExistence type="inferred from homology"/>
<comment type="caution">
    <text evidence="15">The sequence shown here is derived from an EMBL/GenBank/DDBJ whole genome shotgun (WGS) entry which is preliminary data.</text>
</comment>
<comment type="cofactor">
    <cofactor evidence="1">
        <name>Mn(2+)</name>
        <dbReference type="ChEBI" id="CHEBI:29035"/>
    </cofactor>
</comment>
<evidence type="ECO:0000256" key="9">
    <source>
        <dbReference type="ARBA" id="ARBA00022842"/>
    </source>
</evidence>
<comment type="catalytic activity">
    <reaction evidence="12 13">
        <text>L-cysteine + L-glutamate + ATP = gamma-L-glutamyl-L-cysteine + ADP + phosphate + H(+)</text>
        <dbReference type="Rhea" id="RHEA:13285"/>
        <dbReference type="ChEBI" id="CHEBI:15378"/>
        <dbReference type="ChEBI" id="CHEBI:29985"/>
        <dbReference type="ChEBI" id="CHEBI:30616"/>
        <dbReference type="ChEBI" id="CHEBI:35235"/>
        <dbReference type="ChEBI" id="CHEBI:43474"/>
        <dbReference type="ChEBI" id="CHEBI:58173"/>
        <dbReference type="ChEBI" id="CHEBI:456216"/>
        <dbReference type="EC" id="6.3.2.2"/>
    </reaction>
</comment>
<keyword evidence="8 13" id="KW-0067">ATP-binding</keyword>
<dbReference type="SUPFAM" id="SSF55931">
    <property type="entry name" value="Glutamine synthetase/guanido kinase"/>
    <property type="match status" value="1"/>
</dbReference>
<keyword evidence="4 13" id="KW-0436">Ligase</keyword>
<dbReference type="PANTHER" id="PTHR38761">
    <property type="entry name" value="GLUTAMATE--CYSTEINE LIGASE"/>
    <property type="match status" value="1"/>
</dbReference>
<gene>
    <name evidence="13 15" type="primary">gshAB</name>
    <name evidence="13" type="synonym">gshF</name>
    <name evidence="15" type="ORF">IC227_00255</name>
</gene>
<dbReference type="GO" id="GO:0004363">
    <property type="term" value="F:glutathione synthase activity"/>
    <property type="evidence" value="ECO:0007669"/>
    <property type="project" value="UniProtKB-UniRule"/>
</dbReference>
<protein>
    <recommendedName>
        <fullName evidence="13">Glutathione biosynthesis bifunctional protein GshAB</fullName>
    </recommendedName>
    <alternativeName>
        <fullName evidence="13">Gamma-GCS-GS</fullName>
        <shortName evidence="13">GCS-GS</shortName>
    </alternativeName>
    <domain>
        <recommendedName>
            <fullName evidence="13">Glutamate--cysteine ligase</fullName>
            <ecNumber evidence="13">6.3.2.2</ecNumber>
        </recommendedName>
        <alternativeName>
            <fullName evidence="13">Gamma-ECS</fullName>
            <shortName evidence="13">GCS</shortName>
        </alternativeName>
        <alternativeName>
            <fullName evidence="13">Gamma-glutamylcysteine synthetase</fullName>
        </alternativeName>
    </domain>
    <domain>
        <recommendedName>
            <fullName evidence="13">Glutathione synthetase</fullName>
            <ecNumber evidence="13">6.3.2.3</ecNumber>
        </recommendedName>
        <alternativeName>
            <fullName evidence="13">GSH synthetase</fullName>
            <shortName evidence="13">GS</shortName>
            <shortName evidence="13">GSH-S</shortName>
            <shortName evidence="13">GSHase</shortName>
        </alternativeName>
        <alternativeName>
            <fullName evidence="13">Glutathione synthase</fullName>
        </alternativeName>
    </domain>
</protein>
<comment type="pathway">
    <text evidence="13">Sulfur metabolism; glutathione biosynthesis; glutathione from L-cysteine and L-glutamate: step 2/2.</text>
</comment>
<dbReference type="Pfam" id="PF02655">
    <property type="entry name" value="ATP-grasp_3"/>
    <property type="match status" value="1"/>
</dbReference>
<dbReference type="InterPro" id="IPR040657">
    <property type="entry name" value="GshAB_ATP-grasp"/>
</dbReference>
<comment type="similarity">
    <text evidence="13">In the N-terminal section; belongs to the glutamate--cysteine ligase type 1 family. Type 2 subfamily.</text>
</comment>
<evidence type="ECO:0000313" key="15">
    <source>
        <dbReference type="EMBL" id="MBF8807112.1"/>
    </source>
</evidence>
<dbReference type="InterPro" id="IPR006334">
    <property type="entry name" value="Glut_cys_ligase"/>
</dbReference>